<organism evidence="12 13">
    <name type="scientific">Selenomonas artemidis F0399</name>
    <dbReference type="NCBI Taxonomy" id="749551"/>
    <lineage>
        <taxon>Bacteria</taxon>
        <taxon>Bacillati</taxon>
        <taxon>Bacillota</taxon>
        <taxon>Negativicutes</taxon>
        <taxon>Selenomonadales</taxon>
        <taxon>Selenomonadaceae</taxon>
        <taxon>Selenomonas</taxon>
    </lineage>
</organism>
<comment type="catalytic activity">
    <reaction evidence="9 10">
        <text>Release of signal peptides from bacterial membrane prolipoproteins. Hydrolyzes -Xaa-Yaa-Zaa-|-(S,diacylglyceryl)Cys-, in which Xaa is hydrophobic (preferably Leu), and Yaa (Ala or Ser) and Zaa (Gly or Ala) have small, neutral side chains.</text>
        <dbReference type="EC" id="3.4.23.36"/>
    </reaction>
</comment>
<evidence type="ECO:0000256" key="2">
    <source>
        <dbReference type="ARBA" id="ARBA00022475"/>
    </source>
</evidence>
<evidence type="ECO:0000256" key="3">
    <source>
        <dbReference type="ARBA" id="ARBA00022670"/>
    </source>
</evidence>
<dbReference type="EC" id="3.4.23.36" evidence="9"/>
<reference evidence="12 13" key="1">
    <citation type="submission" date="2010-08" db="EMBL/GenBank/DDBJ databases">
        <authorList>
            <person name="Weinstock G."/>
            <person name="Sodergren E."/>
            <person name="Clifton S."/>
            <person name="Fulton L."/>
            <person name="Fulton B."/>
            <person name="Courtney L."/>
            <person name="Fronick C."/>
            <person name="Harrison M."/>
            <person name="Strong C."/>
            <person name="Farmer C."/>
            <person name="Delahaunty K."/>
            <person name="Markovic C."/>
            <person name="Hall O."/>
            <person name="Minx P."/>
            <person name="Tomlinson C."/>
            <person name="Mitreva M."/>
            <person name="Hou S."/>
            <person name="Chen J."/>
            <person name="Wollam A."/>
            <person name="Pepin K.H."/>
            <person name="Johnson M."/>
            <person name="Bhonagiri V."/>
            <person name="Zhang X."/>
            <person name="Suruliraj S."/>
            <person name="Warren W."/>
            <person name="Chinwalla A."/>
            <person name="Mardis E.R."/>
            <person name="Wilson R.K."/>
        </authorList>
    </citation>
    <scope>NUCLEOTIDE SEQUENCE [LARGE SCALE GENOMIC DNA]</scope>
    <source>
        <strain evidence="12 13">F0399</strain>
    </source>
</reference>
<evidence type="ECO:0000256" key="4">
    <source>
        <dbReference type="ARBA" id="ARBA00022692"/>
    </source>
</evidence>
<dbReference type="AlphaFoldDB" id="E7N4D4"/>
<dbReference type="GO" id="GO:0006508">
    <property type="term" value="P:proteolysis"/>
    <property type="evidence" value="ECO:0007669"/>
    <property type="project" value="UniProtKB-KW"/>
</dbReference>
<proteinExistence type="inferred from homology"/>
<evidence type="ECO:0000256" key="1">
    <source>
        <dbReference type="ARBA" id="ARBA00006139"/>
    </source>
</evidence>
<name>E7N4D4_9FIRM</name>
<dbReference type="PRINTS" id="PR00781">
    <property type="entry name" value="LIPOSIGPTASE"/>
</dbReference>
<keyword evidence="13" id="KW-1185">Reference proteome</keyword>
<dbReference type="InterPro" id="IPR001872">
    <property type="entry name" value="Peptidase_A8"/>
</dbReference>
<feature type="active site" evidence="9">
    <location>
        <position position="129"/>
    </location>
</feature>
<comment type="subcellular location">
    <subcellularLocation>
        <location evidence="9">Cell membrane</location>
        <topology evidence="9">Multi-pass membrane protein</topology>
    </subcellularLocation>
</comment>
<dbReference type="GO" id="GO:0005886">
    <property type="term" value="C:plasma membrane"/>
    <property type="evidence" value="ECO:0007669"/>
    <property type="project" value="UniProtKB-SubCell"/>
</dbReference>
<feature type="transmembrane region" description="Helical" evidence="9">
    <location>
        <begin position="63"/>
        <end position="81"/>
    </location>
</feature>
<evidence type="ECO:0000256" key="10">
    <source>
        <dbReference type="RuleBase" id="RU000594"/>
    </source>
</evidence>
<accession>E7N4D4</accession>
<evidence type="ECO:0000256" key="6">
    <source>
        <dbReference type="ARBA" id="ARBA00022801"/>
    </source>
</evidence>
<evidence type="ECO:0000313" key="12">
    <source>
        <dbReference type="EMBL" id="EFW28951.1"/>
    </source>
</evidence>
<feature type="transmembrane region" description="Helical" evidence="9">
    <location>
        <begin position="37"/>
        <end position="57"/>
    </location>
</feature>
<keyword evidence="8 9" id="KW-0472">Membrane</keyword>
<keyword evidence="5 9" id="KW-0064">Aspartyl protease</keyword>
<dbReference type="EMBL" id="AECV01000049">
    <property type="protein sequence ID" value="EFW28951.1"/>
    <property type="molecule type" value="Genomic_DNA"/>
</dbReference>
<dbReference type="NCBIfam" id="TIGR00077">
    <property type="entry name" value="lspA"/>
    <property type="match status" value="1"/>
</dbReference>
<dbReference type="Pfam" id="PF01252">
    <property type="entry name" value="Peptidase_A8"/>
    <property type="match status" value="1"/>
</dbReference>
<evidence type="ECO:0000256" key="5">
    <source>
        <dbReference type="ARBA" id="ARBA00022750"/>
    </source>
</evidence>
<feature type="transmembrane region" description="Helical" evidence="9">
    <location>
        <begin position="125"/>
        <end position="145"/>
    </location>
</feature>
<dbReference type="STRING" id="749551.HMPREF9555_01877"/>
<comment type="caution">
    <text evidence="12">The sequence shown here is derived from an EMBL/GenBank/DDBJ whole genome shotgun (WGS) entry which is preliminary data.</text>
</comment>
<dbReference type="PANTHER" id="PTHR33695:SF1">
    <property type="entry name" value="LIPOPROTEIN SIGNAL PEPTIDASE"/>
    <property type="match status" value="1"/>
</dbReference>
<keyword evidence="3 9" id="KW-0645">Protease</keyword>
<dbReference type="Proteomes" id="UP000004633">
    <property type="component" value="Unassembled WGS sequence"/>
</dbReference>
<dbReference type="HOGENOM" id="CLU_083252_3_4_9"/>
<evidence type="ECO:0000256" key="9">
    <source>
        <dbReference type="HAMAP-Rule" id="MF_00161"/>
    </source>
</evidence>
<evidence type="ECO:0000313" key="13">
    <source>
        <dbReference type="Proteomes" id="UP000004633"/>
    </source>
</evidence>
<evidence type="ECO:0000256" key="8">
    <source>
        <dbReference type="ARBA" id="ARBA00023136"/>
    </source>
</evidence>
<keyword evidence="2 9" id="KW-1003">Cell membrane</keyword>
<dbReference type="UniPathway" id="UPA00665"/>
<dbReference type="PROSITE" id="PS00855">
    <property type="entry name" value="SPASE_II"/>
    <property type="match status" value="1"/>
</dbReference>
<comment type="similarity">
    <text evidence="1 9 11">Belongs to the peptidase A8 family.</text>
</comment>
<dbReference type="HAMAP" id="MF_00161">
    <property type="entry name" value="LspA"/>
    <property type="match status" value="1"/>
</dbReference>
<evidence type="ECO:0000256" key="11">
    <source>
        <dbReference type="RuleBase" id="RU004181"/>
    </source>
</evidence>
<keyword evidence="4 9" id="KW-0812">Transmembrane</keyword>
<keyword evidence="6 9" id="KW-0378">Hydrolase</keyword>
<evidence type="ECO:0000256" key="7">
    <source>
        <dbReference type="ARBA" id="ARBA00022989"/>
    </source>
</evidence>
<feature type="transmembrane region" description="Helical" evidence="9">
    <location>
        <begin position="6"/>
        <end position="25"/>
    </location>
</feature>
<sequence length="152" mass="16688">MSGRSKAAFLFFIIMLADQLVKFYVETAMLPGESIPVAAGIFHITYVLNPGAAFGIFAHSRSLFLGVAAAFFIVFLGFYPRLRRSGTLIHYGSVALAAGAVSNMIDRVRTGHVVDFFDFRVWPVFNIADIAIVIGTAAVLWALFVQNKELPR</sequence>
<gene>
    <name evidence="9 12" type="primary">lspA</name>
    <name evidence="12" type="ORF">HMPREF9555_01877</name>
</gene>
<feature type="active site" evidence="9">
    <location>
        <position position="115"/>
    </location>
</feature>
<comment type="pathway">
    <text evidence="9">Protein modification; lipoprotein biosynthesis (signal peptide cleavage).</text>
</comment>
<protein>
    <recommendedName>
        <fullName evidence="9">Lipoprotein signal peptidase</fullName>
        <ecNumber evidence="9">3.4.23.36</ecNumber>
    </recommendedName>
    <alternativeName>
        <fullName evidence="9">Prolipoprotein signal peptidase</fullName>
    </alternativeName>
    <alternativeName>
        <fullName evidence="9">Signal peptidase II</fullName>
        <shortName evidence="9">SPase II</shortName>
    </alternativeName>
</protein>
<comment type="function">
    <text evidence="9 10">This protein specifically catalyzes the removal of signal peptides from prolipoproteins.</text>
</comment>
<keyword evidence="7 9" id="KW-1133">Transmembrane helix</keyword>
<dbReference type="GO" id="GO:0004190">
    <property type="term" value="F:aspartic-type endopeptidase activity"/>
    <property type="evidence" value="ECO:0007669"/>
    <property type="project" value="UniProtKB-UniRule"/>
</dbReference>
<dbReference type="RefSeq" id="WP_009350526.1">
    <property type="nucleotide sequence ID" value="NZ_GL638151.1"/>
</dbReference>
<dbReference type="PANTHER" id="PTHR33695">
    <property type="entry name" value="LIPOPROTEIN SIGNAL PEPTIDASE"/>
    <property type="match status" value="1"/>
</dbReference>